<evidence type="ECO:0000256" key="4">
    <source>
        <dbReference type="ARBA" id="ARBA00012305"/>
    </source>
</evidence>
<evidence type="ECO:0000256" key="11">
    <source>
        <dbReference type="PROSITE-ProRule" id="PRU10111"/>
    </source>
</evidence>
<dbReference type="EMBL" id="FNLO01000018">
    <property type="protein sequence ID" value="SDV51516.1"/>
    <property type="molecule type" value="Genomic_DNA"/>
</dbReference>
<organism evidence="14 15">
    <name type="scientific">Chitinasiproducens palmae</name>
    <dbReference type="NCBI Taxonomy" id="1770053"/>
    <lineage>
        <taxon>Bacteria</taxon>
        <taxon>Pseudomonadati</taxon>
        <taxon>Pseudomonadota</taxon>
        <taxon>Betaproteobacteria</taxon>
        <taxon>Burkholderiales</taxon>
        <taxon>Burkholderiaceae</taxon>
        <taxon>Chitinasiproducens</taxon>
    </lineage>
</organism>
<evidence type="ECO:0000256" key="12">
    <source>
        <dbReference type="PROSITE-ProRule" id="PRU10112"/>
    </source>
</evidence>
<dbReference type="STRING" id="1770053.SAMN05216551_11822"/>
<protein>
    <recommendedName>
        <fullName evidence="5 10">Phosphoenolpyruvate carboxylase</fullName>
        <shortName evidence="10">PEPC</shortName>
        <shortName evidence="10">PEPCase</shortName>
        <ecNumber evidence="4 10">4.1.1.31</ecNumber>
    </recommendedName>
</protein>
<dbReference type="GO" id="GO:0005829">
    <property type="term" value="C:cytosol"/>
    <property type="evidence" value="ECO:0007669"/>
    <property type="project" value="TreeGrafter"/>
</dbReference>
<dbReference type="InterPro" id="IPR015813">
    <property type="entry name" value="Pyrv/PenolPyrv_kinase-like_dom"/>
</dbReference>
<evidence type="ECO:0000313" key="14">
    <source>
        <dbReference type="EMBL" id="SDV51516.1"/>
    </source>
</evidence>
<dbReference type="InterPro" id="IPR033129">
    <property type="entry name" value="PEPCASE_His_AS"/>
</dbReference>
<comment type="subunit">
    <text evidence="10">Homotetramer.</text>
</comment>
<evidence type="ECO:0000256" key="13">
    <source>
        <dbReference type="SAM" id="MobiDB-lite"/>
    </source>
</evidence>
<comment type="cofactor">
    <cofactor evidence="1 10">
        <name>Mg(2+)</name>
        <dbReference type="ChEBI" id="CHEBI:18420"/>
    </cofactor>
</comment>
<dbReference type="GO" id="GO:0006099">
    <property type="term" value="P:tricarboxylic acid cycle"/>
    <property type="evidence" value="ECO:0007669"/>
    <property type="project" value="InterPro"/>
</dbReference>
<evidence type="ECO:0000256" key="9">
    <source>
        <dbReference type="ARBA" id="ARBA00048995"/>
    </source>
</evidence>
<dbReference type="GO" id="GO:0015977">
    <property type="term" value="P:carbon fixation"/>
    <property type="evidence" value="ECO:0007669"/>
    <property type="project" value="UniProtKB-UniRule"/>
</dbReference>
<dbReference type="Proteomes" id="UP000243719">
    <property type="component" value="Unassembled WGS sequence"/>
</dbReference>
<evidence type="ECO:0000256" key="7">
    <source>
        <dbReference type="ARBA" id="ARBA00023239"/>
    </source>
</evidence>
<dbReference type="PROSITE" id="PS00393">
    <property type="entry name" value="PEPCASE_2"/>
    <property type="match status" value="1"/>
</dbReference>
<name>A0A1H2PW03_9BURK</name>
<dbReference type="Pfam" id="PF00311">
    <property type="entry name" value="PEPcase"/>
    <property type="match status" value="1"/>
</dbReference>
<dbReference type="PROSITE" id="PS00781">
    <property type="entry name" value="PEPCASE_1"/>
    <property type="match status" value="1"/>
</dbReference>
<keyword evidence="15" id="KW-1185">Reference proteome</keyword>
<keyword evidence="14" id="KW-0670">Pyruvate</keyword>
<dbReference type="InterPro" id="IPR021135">
    <property type="entry name" value="PEP_COase"/>
</dbReference>
<evidence type="ECO:0000256" key="6">
    <source>
        <dbReference type="ARBA" id="ARBA00022842"/>
    </source>
</evidence>
<dbReference type="GO" id="GO:0008964">
    <property type="term" value="F:phosphoenolpyruvate carboxylase activity"/>
    <property type="evidence" value="ECO:0007669"/>
    <property type="project" value="UniProtKB-UniRule"/>
</dbReference>
<dbReference type="EC" id="4.1.1.31" evidence="4 10"/>
<evidence type="ECO:0000256" key="5">
    <source>
        <dbReference type="ARBA" id="ARBA00022419"/>
    </source>
</evidence>
<proteinExistence type="inferred from homology"/>
<gene>
    <name evidence="10" type="primary">ppc</name>
    <name evidence="14" type="ORF">SAMN05216551_11822</name>
</gene>
<dbReference type="PANTHER" id="PTHR30523:SF6">
    <property type="entry name" value="PHOSPHOENOLPYRUVATE CARBOXYLASE"/>
    <property type="match status" value="1"/>
</dbReference>
<reference evidence="15" key="1">
    <citation type="submission" date="2016-09" db="EMBL/GenBank/DDBJ databases">
        <authorList>
            <person name="Varghese N."/>
            <person name="Submissions S."/>
        </authorList>
    </citation>
    <scope>NUCLEOTIDE SEQUENCE [LARGE SCALE GENOMIC DNA]</scope>
    <source>
        <strain evidence="15">JS23</strain>
    </source>
</reference>
<keyword evidence="6 10" id="KW-0460">Magnesium</keyword>
<dbReference type="Gene3D" id="1.20.1440.90">
    <property type="entry name" value="Phosphoenolpyruvate/pyruvate domain"/>
    <property type="match status" value="1"/>
</dbReference>
<keyword evidence="8 10" id="KW-0120">Carbon dioxide fixation</keyword>
<dbReference type="AlphaFoldDB" id="A0A1H2PW03"/>
<comment type="similarity">
    <text evidence="3 10">Belongs to the PEPCase type 1 family.</text>
</comment>
<evidence type="ECO:0000256" key="1">
    <source>
        <dbReference type="ARBA" id="ARBA00001946"/>
    </source>
</evidence>
<dbReference type="RefSeq" id="WP_091913230.1">
    <property type="nucleotide sequence ID" value="NZ_FNLO01000018.1"/>
</dbReference>
<feature type="region of interest" description="Disordered" evidence="13">
    <location>
        <begin position="369"/>
        <end position="388"/>
    </location>
</feature>
<dbReference type="PANTHER" id="PTHR30523">
    <property type="entry name" value="PHOSPHOENOLPYRUVATE CARBOXYLASE"/>
    <property type="match status" value="1"/>
</dbReference>
<dbReference type="NCBIfam" id="NF000584">
    <property type="entry name" value="PRK00009.1"/>
    <property type="match status" value="1"/>
</dbReference>
<dbReference type="InterPro" id="IPR018129">
    <property type="entry name" value="PEP_COase_Lys_AS"/>
</dbReference>
<dbReference type="OrthoDB" id="9768133at2"/>
<accession>A0A1H2PW03</accession>
<feature type="active site" evidence="10 11">
    <location>
        <position position="154"/>
    </location>
</feature>
<evidence type="ECO:0000256" key="2">
    <source>
        <dbReference type="ARBA" id="ARBA00003670"/>
    </source>
</evidence>
<comment type="function">
    <text evidence="2 10">Forms oxaloacetate, a four-carbon dicarboxylic acid source for the tricarboxylic acid cycle.</text>
</comment>
<dbReference type="GO" id="GO:0000287">
    <property type="term" value="F:magnesium ion binding"/>
    <property type="evidence" value="ECO:0007669"/>
    <property type="project" value="UniProtKB-UniRule"/>
</dbReference>
<dbReference type="SUPFAM" id="SSF51621">
    <property type="entry name" value="Phosphoenolpyruvate/pyruvate domain"/>
    <property type="match status" value="1"/>
</dbReference>
<dbReference type="GO" id="GO:0006107">
    <property type="term" value="P:oxaloacetate metabolic process"/>
    <property type="evidence" value="ECO:0007669"/>
    <property type="project" value="UniProtKB-UniRule"/>
</dbReference>
<feature type="active site" evidence="10 12">
    <location>
        <position position="640"/>
    </location>
</feature>
<comment type="catalytic activity">
    <reaction evidence="9 10">
        <text>oxaloacetate + phosphate = phosphoenolpyruvate + hydrogencarbonate</text>
        <dbReference type="Rhea" id="RHEA:28370"/>
        <dbReference type="ChEBI" id="CHEBI:16452"/>
        <dbReference type="ChEBI" id="CHEBI:17544"/>
        <dbReference type="ChEBI" id="CHEBI:43474"/>
        <dbReference type="ChEBI" id="CHEBI:58702"/>
        <dbReference type="EC" id="4.1.1.31"/>
    </reaction>
</comment>
<dbReference type="PRINTS" id="PR00150">
    <property type="entry name" value="PEPCARBXLASE"/>
</dbReference>
<feature type="region of interest" description="Disordered" evidence="13">
    <location>
        <begin position="561"/>
        <end position="581"/>
    </location>
</feature>
<evidence type="ECO:0000313" key="15">
    <source>
        <dbReference type="Proteomes" id="UP000243719"/>
    </source>
</evidence>
<keyword evidence="7 10" id="KW-0456">Lyase</keyword>
<evidence type="ECO:0000256" key="10">
    <source>
        <dbReference type="HAMAP-Rule" id="MF_00595"/>
    </source>
</evidence>
<dbReference type="InterPro" id="IPR022805">
    <property type="entry name" value="PEP_COase_bac/pln-type"/>
</dbReference>
<dbReference type="HAMAP" id="MF_00595">
    <property type="entry name" value="PEPcase_type1"/>
    <property type="match status" value="1"/>
</dbReference>
<sequence length="978" mass="108196">MTAMDEHERSHGERAHQALREDVRMLGKMLGDVLQAQEGMQTFGIVEDIRQLAVRFARDADGEARARLDALLNGLEGAALQTVVRAYSYFLLLSNIAEDQHQIDLSRQAEMRGDPPGEGNLQAEWPRLAERGLSPTDVRSFFEHALIAPVLTAHPTEVKRRSILECERNIAHLLRVRARQTLTPEEAEENRAELARNVLTLWHTRMLRPTKLAVTDEVKNGISHFQDTFFSELPRMYRRIEHWLATIEQQDGGAPGDAKAGAGDGARLPAFMQIGSWIGGDRDGNPFVTAEVLDETFRLQSAALLRLYERECYALNIALPLSTSLRAATPGLLALAERSGDTSPHREDEPYRRALIGIEARVRATALAHAERVGETGGRPAAERSRAADGAAPYPDAAALRADLVCVADSLRQQGCDDLANGRLGDLIRAVEVFGLHLATIDLRQNAEVHEATVAELLARAGRADDYAALPEDARVALLTEELATPRPLWSPYLDYSAQTQGELRIFFTARWLRERFGEAAIRHAIISKSTSVSDMLELALLLKEAGLLLPAEAAHATRTGAAANAGESSEGDGSGESGDLRAGGPRLALDIVPLFETIDDLRHAGQVMEALFSLPLYRALLRSTGDRQEVMLGYSDSNKDGGFLTSGWELYQAEKDLIAVCARHGVGLRLFHGRGGSVGRGGGSSYQAIVAQPARTVDGQIRITEQGEVIASKYATAYMGRRNLETIVAATLRASLGDGRDAPADEPRYCEVMAELSELAYRAYRELVYETPGFVAYFRESTPLAEIADLNIGSRPAARKPGVRIDDLRAIPWVFSWSQCRLMLPGWYGFGTALERWLTANPDGMATLHAMNREWPFLQMLLGNMEMVMSKSDLGIASRYAELVEDVELRERIFGTIRDEWQRTHRLLLAVLEQDALLATKPALRRSLRQRLPYMDPLNHLQVELLRRYRSDDRTAETQRAIYQTINGLAQGLRNSG</sequence>
<evidence type="ECO:0000256" key="8">
    <source>
        <dbReference type="ARBA" id="ARBA00023300"/>
    </source>
</evidence>
<evidence type="ECO:0000256" key="3">
    <source>
        <dbReference type="ARBA" id="ARBA00008346"/>
    </source>
</evidence>